<reference evidence="3" key="1">
    <citation type="submission" date="2019-12" db="EMBL/GenBank/DDBJ databases">
        <title>Complete genome of Terracaulis silvestris 0127_4.</title>
        <authorList>
            <person name="Vieira S."/>
            <person name="Riedel T."/>
            <person name="Sproer C."/>
            <person name="Pascual J."/>
            <person name="Boedeker C."/>
            <person name="Overmann J."/>
        </authorList>
    </citation>
    <scope>NUCLEOTIDE SEQUENCE [LARGE SCALE GENOMIC DNA]</scope>
    <source>
        <strain evidence="3">0127_4</strain>
    </source>
</reference>
<accession>A0A6I6MLM5</accession>
<gene>
    <name evidence="2" type="ORF">DSM104635_00698</name>
</gene>
<organism evidence="2 3">
    <name type="scientific">Terricaulis silvestris</name>
    <dbReference type="NCBI Taxonomy" id="2686094"/>
    <lineage>
        <taxon>Bacteria</taxon>
        <taxon>Pseudomonadati</taxon>
        <taxon>Pseudomonadota</taxon>
        <taxon>Alphaproteobacteria</taxon>
        <taxon>Caulobacterales</taxon>
        <taxon>Caulobacteraceae</taxon>
        <taxon>Terricaulis</taxon>
    </lineage>
</organism>
<dbReference type="AlphaFoldDB" id="A0A6I6MLM5"/>
<protein>
    <recommendedName>
        <fullName evidence="1">DUF58 domain-containing protein</fullName>
    </recommendedName>
</protein>
<dbReference type="InterPro" id="IPR002881">
    <property type="entry name" value="DUF58"/>
</dbReference>
<proteinExistence type="predicted"/>
<dbReference type="Pfam" id="PF01882">
    <property type="entry name" value="DUF58"/>
    <property type="match status" value="1"/>
</dbReference>
<feature type="domain" description="DUF58" evidence="1">
    <location>
        <begin position="47"/>
        <end position="133"/>
    </location>
</feature>
<evidence type="ECO:0000313" key="3">
    <source>
        <dbReference type="Proteomes" id="UP000431269"/>
    </source>
</evidence>
<evidence type="ECO:0000313" key="2">
    <source>
        <dbReference type="EMBL" id="QGZ93884.1"/>
    </source>
</evidence>
<sequence>MSDAARLDALALAGDLPGVLLDAKRLAASAPGVHGRRRSGQGEAFWQYRDHRAEDGARLVDWRRSARGDRYFVREREREASQTAWFWLDPERGFNWTSDPARTTKLRRAQTIALALATLLQRGGERIGAMGVAPRTGPRAVDRLAHDFLVPVKEAEPPPRSCIIFLSDFYAPVEMWRDRLSACADVGAAGALVMVADPAEEDFPFRGRTLFLEPGGRRQTLLGRAEAAREVYAERLETHRRAIRALGAEFGFPALLHRTDHGASPALAMLIALVAERFA</sequence>
<evidence type="ECO:0000259" key="1">
    <source>
        <dbReference type="Pfam" id="PF01882"/>
    </source>
</evidence>
<dbReference type="EMBL" id="CP047045">
    <property type="protein sequence ID" value="QGZ93884.1"/>
    <property type="molecule type" value="Genomic_DNA"/>
</dbReference>
<dbReference type="RefSeq" id="WP_158764868.1">
    <property type="nucleotide sequence ID" value="NZ_CP047045.1"/>
</dbReference>
<name>A0A6I6MLM5_9CAUL</name>
<keyword evidence="3" id="KW-1185">Reference proteome</keyword>
<dbReference type="KEGG" id="tsv:DSM104635_00698"/>
<dbReference type="Proteomes" id="UP000431269">
    <property type="component" value="Chromosome"/>
</dbReference>
<dbReference type="PANTHER" id="PTHR33608:SF6">
    <property type="entry name" value="BLL2464 PROTEIN"/>
    <property type="match status" value="1"/>
</dbReference>
<dbReference type="PANTHER" id="PTHR33608">
    <property type="entry name" value="BLL2464 PROTEIN"/>
    <property type="match status" value="1"/>
</dbReference>